<sequence length="254" mass="28228">MPTTDLLVLHLDAPLQSYATSGLWQQRATEPWPTRTGLIGLLAAAGGIPRGGDLAPLSDALHVTIRVDRPGARRTDYHTVGGGQPRERTAITSNETYRTHGKGTIQSWREYLADAAFTIALTSMDDRAFSLDTISDWLAAPHWAPYCGRRAFPLTSPLILSRTTDDPNRLLRHLPLHRRKPNADDSVRIEFLADTPPHDRDTVTTVDTVRPAGATELYPVHTSHTMHRWWEHLPATGCAGYSDEWLDALARETT</sequence>
<dbReference type="Pfam" id="PF09704">
    <property type="entry name" value="Cas_Cas5d"/>
    <property type="match status" value="1"/>
</dbReference>
<dbReference type="EMBL" id="BAAALM010000015">
    <property type="protein sequence ID" value="GAA1214575.1"/>
    <property type="molecule type" value="Genomic_DNA"/>
</dbReference>
<dbReference type="NCBIfam" id="TIGR02593">
    <property type="entry name" value="CRISPR_cas5"/>
    <property type="match status" value="1"/>
</dbReference>
<dbReference type="NCBIfam" id="TIGR01868">
    <property type="entry name" value="casD_Cas5e"/>
    <property type="match status" value="1"/>
</dbReference>
<gene>
    <name evidence="2" type="ORF">GCM10009675_40850</name>
</gene>
<evidence type="ECO:0008006" key="4">
    <source>
        <dbReference type="Google" id="ProtNLM"/>
    </source>
</evidence>
<dbReference type="InterPro" id="IPR010147">
    <property type="entry name" value="CRISPR-assoc_prot_CasD"/>
</dbReference>
<keyword evidence="3" id="KW-1185">Reference proteome</keyword>
<dbReference type="InterPro" id="IPR013422">
    <property type="entry name" value="CRISPR-assoc_prot_Cas5_N"/>
</dbReference>
<protein>
    <recommendedName>
        <fullName evidence="4">CRISPR system Cascade subunit CasD</fullName>
    </recommendedName>
</protein>
<evidence type="ECO:0000313" key="3">
    <source>
        <dbReference type="Proteomes" id="UP001500467"/>
    </source>
</evidence>
<keyword evidence="1" id="KW-0051">Antiviral defense</keyword>
<evidence type="ECO:0000313" key="2">
    <source>
        <dbReference type="EMBL" id="GAA1214575.1"/>
    </source>
</evidence>
<dbReference type="Proteomes" id="UP001500467">
    <property type="component" value="Unassembled WGS sequence"/>
</dbReference>
<organism evidence="2 3">
    <name type="scientific">Prauserella alba</name>
    <dbReference type="NCBI Taxonomy" id="176898"/>
    <lineage>
        <taxon>Bacteria</taxon>
        <taxon>Bacillati</taxon>
        <taxon>Actinomycetota</taxon>
        <taxon>Actinomycetes</taxon>
        <taxon>Pseudonocardiales</taxon>
        <taxon>Pseudonocardiaceae</taxon>
        <taxon>Prauserella</taxon>
    </lineage>
</organism>
<dbReference type="InterPro" id="IPR021124">
    <property type="entry name" value="CRISPR-assoc_prot_Cas5"/>
</dbReference>
<proteinExistence type="predicted"/>
<dbReference type="CDD" id="cd09756">
    <property type="entry name" value="Cas5_I-E"/>
    <property type="match status" value="1"/>
</dbReference>
<accession>A0ABP4G7L7</accession>
<dbReference type="Gene3D" id="3.30.70.2660">
    <property type="match status" value="1"/>
</dbReference>
<name>A0ABP4G7L7_9PSEU</name>
<evidence type="ECO:0000256" key="1">
    <source>
        <dbReference type="ARBA" id="ARBA00023118"/>
    </source>
</evidence>
<dbReference type="RefSeq" id="WP_253858075.1">
    <property type="nucleotide sequence ID" value="NZ_BAAALM010000015.1"/>
</dbReference>
<reference evidence="3" key="1">
    <citation type="journal article" date="2019" name="Int. J. Syst. Evol. Microbiol.">
        <title>The Global Catalogue of Microorganisms (GCM) 10K type strain sequencing project: providing services to taxonomists for standard genome sequencing and annotation.</title>
        <authorList>
            <consortium name="The Broad Institute Genomics Platform"/>
            <consortium name="The Broad Institute Genome Sequencing Center for Infectious Disease"/>
            <person name="Wu L."/>
            <person name="Ma J."/>
        </authorList>
    </citation>
    <scope>NUCLEOTIDE SEQUENCE [LARGE SCALE GENOMIC DNA]</scope>
    <source>
        <strain evidence="3">JCM 13022</strain>
    </source>
</reference>
<comment type="caution">
    <text evidence="2">The sequence shown here is derived from an EMBL/GenBank/DDBJ whole genome shotgun (WGS) entry which is preliminary data.</text>
</comment>